<evidence type="ECO:0000259" key="6">
    <source>
        <dbReference type="Pfam" id="PF22003"/>
    </source>
</evidence>
<evidence type="ECO:0000256" key="2">
    <source>
        <dbReference type="ARBA" id="ARBA00006671"/>
    </source>
</evidence>
<name>A0A1G6H9T7_9GAMM</name>
<evidence type="ECO:0000256" key="4">
    <source>
        <dbReference type="SAM" id="SignalP"/>
    </source>
</evidence>
<reference evidence="8" key="1">
    <citation type="submission" date="2016-09" db="EMBL/GenBank/DDBJ databases">
        <authorList>
            <person name="Varghese N."/>
            <person name="Submissions S."/>
        </authorList>
    </citation>
    <scope>NUCLEOTIDE SEQUENCE [LARGE SCALE GENOMIC DNA]</scope>
    <source>
        <strain evidence="8">ANC 4422</strain>
    </source>
</reference>
<gene>
    <name evidence="7" type="ORF">SAMN05421733_104200</name>
</gene>
<evidence type="ECO:0000313" key="8">
    <source>
        <dbReference type="Proteomes" id="UP000242501"/>
    </source>
</evidence>
<dbReference type="AlphaFoldDB" id="A0A1G6H9T7"/>
<dbReference type="GO" id="GO:0043709">
    <property type="term" value="P:cell adhesion involved in single-species biofilm formation"/>
    <property type="evidence" value="ECO:0007669"/>
    <property type="project" value="TreeGrafter"/>
</dbReference>
<protein>
    <submittedName>
        <fullName evidence="7">Pilin (Type 1 fimbria component protein)</fullName>
    </submittedName>
</protein>
<feature type="domain" description="Fimbrial-type adhesion" evidence="5">
    <location>
        <begin position="185"/>
        <end position="337"/>
    </location>
</feature>
<dbReference type="PANTHER" id="PTHR33420">
    <property type="entry name" value="FIMBRIAL SUBUNIT ELFA-RELATED"/>
    <property type="match status" value="1"/>
</dbReference>
<accession>A0A1G6H9T7</accession>
<dbReference type="RefSeq" id="WP_213030502.1">
    <property type="nucleotide sequence ID" value="NZ_FMYL01000004.1"/>
</dbReference>
<dbReference type="InterPro" id="IPR050263">
    <property type="entry name" value="Bact_Fimbrial_Adh_Pro"/>
</dbReference>
<evidence type="ECO:0000256" key="1">
    <source>
        <dbReference type="ARBA" id="ARBA00004561"/>
    </source>
</evidence>
<comment type="similarity">
    <text evidence="2">Belongs to the fimbrial protein family.</text>
</comment>
<organism evidence="7 8">
    <name type="scientific">Acinetobacter boissieri</name>
    <dbReference type="NCBI Taxonomy" id="1219383"/>
    <lineage>
        <taxon>Bacteria</taxon>
        <taxon>Pseudomonadati</taxon>
        <taxon>Pseudomonadota</taxon>
        <taxon>Gammaproteobacteria</taxon>
        <taxon>Moraxellales</taxon>
        <taxon>Moraxellaceae</taxon>
        <taxon>Acinetobacter</taxon>
    </lineage>
</organism>
<dbReference type="InterPro" id="IPR000259">
    <property type="entry name" value="Adhesion_dom_fimbrial"/>
</dbReference>
<dbReference type="Gene3D" id="2.60.40.3310">
    <property type="match status" value="1"/>
</dbReference>
<evidence type="ECO:0000256" key="3">
    <source>
        <dbReference type="ARBA" id="ARBA00023263"/>
    </source>
</evidence>
<dbReference type="Proteomes" id="UP000242501">
    <property type="component" value="Unassembled WGS sequence"/>
</dbReference>
<dbReference type="Gene3D" id="2.60.40.1090">
    <property type="entry name" value="Fimbrial-type adhesion domain"/>
    <property type="match status" value="1"/>
</dbReference>
<evidence type="ECO:0000259" key="5">
    <source>
        <dbReference type="Pfam" id="PF00419"/>
    </source>
</evidence>
<feature type="chain" id="PRO_5017344738" evidence="4">
    <location>
        <begin position="23"/>
        <end position="337"/>
    </location>
</feature>
<dbReference type="GO" id="GO:0009289">
    <property type="term" value="C:pilus"/>
    <property type="evidence" value="ECO:0007669"/>
    <property type="project" value="UniProtKB-SubCell"/>
</dbReference>
<keyword evidence="8" id="KW-1185">Reference proteome</keyword>
<feature type="domain" description="MrkD-like receptor binding" evidence="6">
    <location>
        <begin position="35"/>
        <end position="181"/>
    </location>
</feature>
<dbReference type="Pfam" id="PF00419">
    <property type="entry name" value="Fimbrial"/>
    <property type="match status" value="1"/>
</dbReference>
<evidence type="ECO:0000313" key="7">
    <source>
        <dbReference type="EMBL" id="SDB90904.1"/>
    </source>
</evidence>
<dbReference type="EMBL" id="FMYL01000004">
    <property type="protein sequence ID" value="SDB90904.1"/>
    <property type="molecule type" value="Genomic_DNA"/>
</dbReference>
<keyword evidence="4" id="KW-0732">Signal</keyword>
<dbReference type="InterPro" id="IPR054160">
    <property type="entry name" value="MrkD_recept-bd"/>
</dbReference>
<dbReference type="SUPFAM" id="SSF49401">
    <property type="entry name" value="Bacterial adhesins"/>
    <property type="match status" value="1"/>
</dbReference>
<sequence length="337" mass="36140">MKILLTSLLGCIGMNCSTITHAACSPQLGFNTIDISMAIGKIIVKPNDPVGKILSKSNFNIPINNSTYMCDGYGGKIIAALMKNPKLSNLGDSIYDTNIPGIGIRLYRELPSATYFSGYYPYERNLKPYTPYFLAGGSFVVEIVKTANQTGSGRLSQGLYSSYYADGYANMPFLTSTIYANTASISSASCMIQGNVNKTVILPTVVNTGFKSIGSTQGEQAFNVSILCNGGSTASNYSENSQISLSFGFTAENSNPRVIANTANSTKKALGVGVQLLSDYKNQNKVITNGSQLDLGSVATNQNAQYDIPLRARYYQTDNKVTAGEVKGLATLTIEYQ</sequence>
<comment type="subcellular location">
    <subcellularLocation>
        <location evidence="1">Fimbrium</location>
    </subcellularLocation>
</comment>
<dbReference type="PANTHER" id="PTHR33420:SF14">
    <property type="entry name" value="TYPE 1 FIMBRIN D-MANNOSE SPECIFIC ADHESIN"/>
    <property type="match status" value="1"/>
</dbReference>
<proteinExistence type="inferred from homology"/>
<keyword evidence="3" id="KW-0281">Fimbrium</keyword>
<dbReference type="InterPro" id="IPR036937">
    <property type="entry name" value="Adhesion_dom_fimbrial_sf"/>
</dbReference>
<dbReference type="Pfam" id="PF22003">
    <property type="entry name" value="MrkDrd"/>
    <property type="match status" value="1"/>
</dbReference>
<feature type="signal peptide" evidence="4">
    <location>
        <begin position="1"/>
        <end position="22"/>
    </location>
</feature>
<dbReference type="InterPro" id="IPR008966">
    <property type="entry name" value="Adhesion_dom_sf"/>
</dbReference>
<dbReference type="STRING" id="1219383.SAMN05421733_104200"/>